<feature type="domain" description="NlpC/P60" evidence="7">
    <location>
        <begin position="526"/>
        <end position="676"/>
    </location>
</feature>
<dbReference type="Gene3D" id="3.90.1720.10">
    <property type="entry name" value="endopeptidase domain like (from Nostoc punctiforme)"/>
    <property type="match status" value="1"/>
</dbReference>
<feature type="compositionally biased region" description="Acidic residues" evidence="5">
    <location>
        <begin position="408"/>
        <end position="421"/>
    </location>
</feature>
<dbReference type="RefSeq" id="WP_074647953.1">
    <property type="nucleotide sequence ID" value="NZ_FOIL01000002.1"/>
</dbReference>
<gene>
    <name evidence="8" type="ORF">SAMN04487771_100230</name>
</gene>
<feature type="region of interest" description="Disordered" evidence="5">
    <location>
        <begin position="386"/>
        <end position="435"/>
    </location>
</feature>
<dbReference type="OrthoDB" id="1734240at2"/>
<evidence type="ECO:0000256" key="4">
    <source>
        <dbReference type="ARBA" id="ARBA00022807"/>
    </source>
</evidence>
<feature type="transmembrane region" description="Helical" evidence="6">
    <location>
        <begin position="21"/>
        <end position="41"/>
    </location>
</feature>
<comment type="similarity">
    <text evidence="1">Belongs to the peptidase C40 family.</text>
</comment>
<sequence length="676" mass="72973">MQEKDNLFRRGRDIRRFRRHYAGIALMIAAGILICAVGGPLEHPIRGIEPERETAEETEAESEPETMTEAEEEPDYAADRFNLALIWPEGADPTDPMQSFGGIEFNRLFDMDNAWAQTAFGAGYGTPAEAAKKMGRSVMGRYNASDSEQNPEDPSTWTIRKWTKITVDVRDGDGKPLQNVSNVKQILAMASVYTWYHDRNDTDAFRDYAEKLWKTSHFNRASMSEVYYDDGCLDSEKVAETQEKLGNTNYRLAERGEDYSIVSARDDSGAAVSDEEEEETTADAGSPADYATDSVRVINHTGEVHGPAAGTAGAAAEAVQENALPQEPETMTAGADGNSRQSASEQAAEVSASGASAEMSGGNESAAAAVSGAAVSGMAGDGTAAAKAENGRKNGESFGDGFRSGEDGIAEDEASEDDEALPEGSSTDASVYPNCPGHVDLHEKAVIYTMDGKKNLFTVDAVGNAEESKNDRWQGWTEQAMAEARTLAESDWYADYGLSANLLTKTAFLGAEEIAKEMAFLPADLSEDRRKLAETALGSIGRIPYYFGGKPVSALYEGNSFGSIVEPDYKGRVFRGLDCSGWVTWVYWNALGMKFSEQGTGGLIHLGRGIRRNELKTGDLIVRSGNESTIGHVMMFLRWGADGEAVCVHCTGGVTNNVCISNNTDYGASCRDILGR</sequence>
<dbReference type="Proteomes" id="UP000199820">
    <property type="component" value="Unassembled WGS sequence"/>
</dbReference>
<evidence type="ECO:0000256" key="2">
    <source>
        <dbReference type="ARBA" id="ARBA00022670"/>
    </source>
</evidence>
<dbReference type="STRING" id="1526.SAMN02910262_00647"/>
<evidence type="ECO:0000259" key="7">
    <source>
        <dbReference type="PROSITE" id="PS51935"/>
    </source>
</evidence>
<keyword evidence="4" id="KW-0788">Thiol protease</keyword>
<feature type="compositionally biased region" description="Basic and acidic residues" evidence="5">
    <location>
        <begin position="45"/>
        <end position="55"/>
    </location>
</feature>
<dbReference type="AlphaFoldDB" id="A0A1I0AJU8"/>
<dbReference type="InterPro" id="IPR038765">
    <property type="entry name" value="Papain-like_cys_pep_sf"/>
</dbReference>
<dbReference type="GO" id="GO:0006508">
    <property type="term" value="P:proteolysis"/>
    <property type="evidence" value="ECO:0007669"/>
    <property type="project" value="UniProtKB-KW"/>
</dbReference>
<protein>
    <submittedName>
        <fullName evidence="8">NlpC/P60 family protein</fullName>
    </submittedName>
</protein>
<keyword evidence="3" id="KW-0378">Hydrolase</keyword>
<keyword evidence="6" id="KW-0812">Transmembrane</keyword>
<dbReference type="Pfam" id="PF00877">
    <property type="entry name" value="NLPC_P60"/>
    <property type="match status" value="1"/>
</dbReference>
<feature type="region of interest" description="Disordered" evidence="5">
    <location>
        <begin position="45"/>
        <end position="73"/>
    </location>
</feature>
<dbReference type="InterPro" id="IPR000064">
    <property type="entry name" value="NLP_P60_dom"/>
</dbReference>
<proteinExistence type="inferred from homology"/>
<evidence type="ECO:0000313" key="9">
    <source>
        <dbReference type="Proteomes" id="UP000199820"/>
    </source>
</evidence>
<dbReference type="SUPFAM" id="SSF54001">
    <property type="entry name" value="Cysteine proteinases"/>
    <property type="match status" value="1"/>
</dbReference>
<feature type="compositionally biased region" description="Acidic residues" evidence="5">
    <location>
        <begin position="56"/>
        <end position="73"/>
    </location>
</feature>
<evidence type="ECO:0000256" key="3">
    <source>
        <dbReference type="ARBA" id="ARBA00022801"/>
    </source>
</evidence>
<dbReference type="PROSITE" id="PS51935">
    <property type="entry name" value="NLPC_P60"/>
    <property type="match status" value="1"/>
</dbReference>
<organism evidence="8 9">
    <name type="scientific">[Clostridium] aminophilum</name>
    <dbReference type="NCBI Taxonomy" id="1526"/>
    <lineage>
        <taxon>Bacteria</taxon>
        <taxon>Bacillati</taxon>
        <taxon>Bacillota</taxon>
        <taxon>Clostridia</taxon>
        <taxon>Lachnospirales</taxon>
        <taxon>Lachnospiraceae</taxon>
    </lineage>
</organism>
<evidence type="ECO:0000256" key="1">
    <source>
        <dbReference type="ARBA" id="ARBA00007074"/>
    </source>
</evidence>
<accession>A0A1I0AJU8</accession>
<evidence type="ECO:0000313" key="8">
    <source>
        <dbReference type="EMBL" id="SES93575.1"/>
    </source>
</evidence>
<evidence type="ECO:0000256" key="5">
    <source>
        <dbReference type="SAM" id="MobiDB-lite"/>
    </source>
</evidence>
<feature type="region of interest" description="Disordered" evidence="5">
    <location>
        <begin position="329"/>
        <end position="360"/>
    </location>
</feature>
<reference evidence="8 9" key="1">
    <citation type="submission" date="2016-10" db="EMBL/GenBank/DDBJ databases">
        <authorList>
            <person name="de Groot N.N."/>
        </authorList>
    </citation>
    <scope>NUCLEOTIDE SEQUENCE [LARGE SCALE GENOMIC DNA]</scope>
    <source>
        <strain evidence="8 9">KH1P1</strain>
    </source>
</reference>
<dbReference type="EMBL" id="FOIL01000002">
    <property type="protein sequence ID" value="SES93575.1"/>
    <property type="molecule type" value="Genomic_DNA"/>
</dbReference>
<keyword evidence="6" id="KW-1133">Transmembrane helix</keyword>
<evidence type="ECO:0000256" key="6">
    <source>
        <dbReference type="SAM" id="Phobius"/>
    </source>
</evidence>
<dbReference type="GO" id="GO:0008234">
    <property type="term" value="F:cysteine-type peptidase activity"/>
    <property type="evidence" value="ECO:0007669"/>
    <property type="project" value="UniProtKB-KW"/>
</dbReference>
<feature type="compositionally biased region" description="Low complexity" evidence="5">
    <location>
        <begin position="342"/>
        <end position="360"/>
    </location>
</feature>
<keyword evidence="6" id="KW-0472">Membrane</keyword>
<keyword evidence="2" id="KW-0645">Protease</keyword>
<name>A0A1I0AJU8_9FIRM</name>
<feature type="region of interest" description="Disordered" evidence="5">
    <location>
        <begin position="261"/>
        <end position="290"/>
    </location>
</feature>
<keyword evidence="9" id="KW-1185">Reference proteome</keyword>